<accession>A0ABD1G9Y5</accession>
<evidence type="ECO:0008006" key="4">
    <source>
        <dbReference type="Google" id="ProtNLM"/>
    </source>
</evidence>
<evidence type="ECO:0000313" key="3">
    <source>
        <dbReference type="Proteomes" id="UP001567538"/>
    </source>
</evidence>
<name>A0ABD1G9Y5_SALDI</name>
<dbReference type="PANTHER" id="PTHR31676">
    <property type="entry name" value="T31J12.3 PROTEIN-RELATED"/>
    <property type="match status" value="1"/>
</dbReference>
<proteinExistence type="predicted"/>
<feature type="signal peptide" evidence="1">
    <location>
        <begin position="1"/>
        <end position="19"/>
    </location>
</feature>
<evidence type="ECO:0000313" key="2">
    <source>
        <dbReference type="EMBL" id="KAL1540945.1"/>
    </source>
</evidence>
<dbReference type="EMBL" id="JBEAFC010000009">
    <property type="protein sequence ID" value="KAL1540945.1"/>
    <property type="molecule type" value="Genomic_DNA"/>
</dbReference>
<dbReference type="Gene3D" id="2.30.240.10">
    <property type="entry name" value="At5g01610-like"/>
    <property type="match status" value="1"/>
</dbReference>
<sequence length="160" mass="17730">MASSHYAITFFSLIFLASASLSLSAADVHDLLPHFNLPKGIIPREIKSYSLSNTDSSFTIELSANPCYVKFDDQLVYYDRIIKGKLEYGKVSGVSGIQAKKFFLWVSVTGMEVDQENDMIEFHVGSLSKKLPASDFKDVPRCKSTGLRDVFSSLEMAASI</sequence>
<dbReference type="Pfam" id="PF04398">
    <property type="entry name" value="DUF538"/>
    <property type="match status" value="1"/>
</dbReference>
<dbReference type="Proteomes" id="UP001567538">
    <property type="component" value="Unassembled WGS sequence"/>
</dbReference>
<dbReference type="InterPro" id="IPR007493">
    <property type="entry name" value="DUF538"/>
</dbReference>
<dbReference type="PANTHER" id="PTHR31676:SF96">
    <property type="entry name" value="EXPRESSED PROTEIN"/>
    <property type="match status" value="1"/>
</dbReference>
<dbReference type="AlphaFoldDB" id="A0ABD1G9Y5"/>
<evidence type="ECO:0000256" key="1">
    <source>
        <dbReference type="SAM" id="SignalP"/>
    </source>
</evidence>
<comment type="caution">
    <text evidence="2">The sequence shown here is derived from an EMBL/GenBank/DDBJ whole genome shotgun (WGS) entry which is preliminary data.</text>
</comment>
<keyword evidence="1" id="KW-0732">Signal</keyword>
<gene>
    <name evidence="2" type="ORF">AAHA92_25225</name>
</gene>
<feature type="chain" id="PRO_5044804939" description="DUF538 family protein" evidence="1">
    <location>
        <begin position="20"/>
        <end position="160"/>
    </location>
</feature>
<reference evidence="2 3" key="1">
    <citation type="submission" date="2024-06" db="EMBL/GenBank/DDBJ databases">
        <title>A chromosome level genome sequence of Diviner's sage (Salvia divinorum).</title>
        <authorList>
            <person name="Ford S.A."/>
            <person name="Ro D.-K."/>
            <person name="Ness R.W."/>
            <person name="Phillips M.A."/>
        </authorList>
    </citation>
    <scope>NUCLEOTIDE SEQUENCE [LARGE SCALE GENOMIC DNA]</scope>
    <source>
        <strain evidence="2">SAF-2024a</strain>
        <tissue evidence="2">Leaf</tissue>
    </source>
</reference>
<organism evidence="2 3">
    <name type="scientific">Salvia divinorum</name>
    <name type="common">Maria pastora</name>
    <name type="synonym">Diviner's sage</name>
    <dbReference type="NCBI Taxonomy" id="28513"/>
    <lineage>
        <taxon>Eukaryota</taxon>
        <taxon>Viridiplantae</taxon>
        <taxon>Streptophyta</taxon>
        <taxon>Embryophyta</taxon>
        <taxon>Tracheophyta</taxon>
        <taxon>Spermatophyta</taxon>
        <taxon>Magnoliopsida</taxon>
        <taxon>eudicotyledons</taxon>
        <taxon>Gunneridae</taxon>
        <taxon>Pentapetalae</taxon>
        <taxon>asterids</taxon>
        <taxon>lamiids</taxon>
        <taxon>Lamiales</taxon>
        <taxon>Lamiaceae</taxon>
        <taxon>Nepetoideae</taxon>
        <taxon>Mentheae</taxon>
        <taxon>Salviinae</taxon>
        <taxon>Salvia</taxon>
        <taxon>Salvia subgen. Calosphace</taxon>
    </lineage>
</organism>
<dbReference type="SUPFAM" id="SSF141562">
    <property type="entry name" value="At5g01610-like"/>
    <property type="match status" value="1"/>
</dbReference>
<dbReference type="InterPro" id="IPR036758">
    <property type="entry name" value="At5g01610-like"/>
</dbReference>
<keyword evidence="3" id="KW-1185">Reference proteome</keyword>
<protein>
    <recommendedName>
        <fullName evidence="4">DUF538 family protein</fullName>
    </recommendedName>
</protein>